<dbReference type="EMBL" id="GBRH01188823">
    <property type="protein sequence ID" value="JAE09073.1"/>
    <property type="molecule type" value="Transcribed_RNA"/>
</dbReference>
<reference evidence="1" key="2">
    <citation type="journal article" date="2015" name="Data Brief">
        <title>Shoot transcriptome of the giant reed, Arundo donax.</title>
        <authorList>
            <person name="Barrero R.A."/>
            <person name="Guerrero F.D."/>
            <person name="Moolhuijzen P."/>
            <person name="Goolsby J.A."/>
            <person name="Tidwell J."/>
            <person name="Bellgard S.E."/>
            <person name="Bellgard M.I."/>
        </authorList>
    </citation>
    <scope>NUCLEOTIDE SEQUENCE</scope>
    <source>
        <tissue evidence="1">Shoot tissue taken approximately 20 cm above the soil surface</tissue>
    </source>
</reference>
<dbReference type="AlphaFoldDB" id="A0A0A9FLB6"/>
<proteinExistence type="predicted"/>
<sequence length="80" mass="8759">MFPAGWSSPLGCSIRRAFKGTSFVSNPACAYLQKDLEQRDGYCQLCVPGMSPLTTMLGRVTCSKIWTENSNFASRGTARC</sequence>
<organism evidence="1">
    <name type="scientific">Arundo donax</name>
    <name type="common">Giant reed</name>
    <name type="synonym">Donax arundinaceus</name>
    <dbReference type="NCBI Taxonomy" id="35708"/>
    <lineage>
        <taxon>Eukaryota</taxon>
        <taxon>Viridiplantae</taxon>
        <taxon>Streptophyta</taxon>
        <taxon>Embryophyta</taxon>
        <taxon>Tracheophyta</taxon>
        <taxon>Spermatophyta</taxon>
        <taxon>Magnoliopsida</taxon>
        <taxon>Liliopsida</taxon>
        <taxon>Poales</taxon>
        <taxon>Poaceae</taxon>
        <taxon>PACMAD clade</taxon>
        <taxon>Arundinoideae</taxon>
        <taxon>Arundineae</taxon>
        <taxon>Arundo</taxon>
    </lineage>
</organism>
<evidence type="ECO:0000313" key="1">
    <source>
        <dbReference type="EMBL" id="JAE09073.1"/>
    </source>
</evidence>
<accession>A0A0A9FLB6</accession>
<name>A0A0A9FLB6_ARUDO</name>
<reference evidence="1" key="1">
    <citation type="submission" date="2014-09" db="EMBL/GenBank/DDBJ databases">
        <authorList>
            <person name="Magalhaes I.L.F."/>
            <person name="Oliveira U."/>
            <person name="Santos F.R."/>
            <person name="Vidigal T.H.D.A."/>
            <person name="Brescovit A.D."/>
            <person name="Santos A.J."/>
        </authorList>
    </citation>
    <scope>NUCLEOTIDE SEQUENCE</scope>
    <source>
        <tissue evidence="1">Shoot tissue taken approximately 20 cm above the soil surface</tissue>
    </source>
</reference>
<protein>
    <submittedName>
        <fullName evidence="1">Uncharacterized protein</fullName>
    </submittedName>
</protein>